<name>A0ACB7SKT9_HYAAI</name>
<keyword evidence="2" id="KW-1185">Reference proteome</keyword>
<reference evidence="1" key="1">
    <citation type="submission" date="2020-05" db="EMBL/GenBank/DDBJ databases">
        <title>Large-scale comparative analyses of tick genomes elucidate their genetic diversity and vector capacities.</title>
        <authorList>
            <person name="Jia N."/>
            <person name="Wang J."/>
            <person name="Shi W."/>
            <person name="Du L."/>
            <person name="Sun Y."/>
            <person name="Zhan W."/>
            <person name="Jiang J."/>
            <person name="Wang Q."/>
            <person name="Zhang B."/>
            <person name="Ji P."/>
            <person name="Sakyi L.B."/>
            <person name="Cui X."/>
            <person name="Yuan T."/>
            <person name="Jiang B."/>
            <person name="Yang W."/>
            <person name="Lam T.T.-Y."/>
            <person name="Chang Q."/>
            <person name="Ding S."/>
            <person name="Wang X."/>
            <person name="Zhu J."/>
            <person name="Ruan X."/>
            <person name="Zhao L."/>
            <person name="Wei J."/>
            <person name="Que T."/>
            <person name="Du C."/>
            <person name="Cheng J."/>
            <person name="Dai P."/>
            <person name="Han X."/>
            <person name="Huang E."/>
            <person name="Gao Y."/>
            <person name="Liu J."/>
            <person name="Shao H."/>
            <person name="Ye R."/>
            <person name="Li L."/>
            <person name="Wei W."/>
            <person name="Wang X."/>
            <person name="Wang C."/>
            <person name="Yang T."/>
            <person name="Huo Q."/>
            <person name="Li W."/>
            <person name="Guo W."/>
            <person name="Chen H."/>
            <person name="Zhou L."/>
            <person name="Ni X."/>
            <person name="Tian J."/>
            <person name="Zhou Y."/>
            <person name="Sheng Y."/>
            <person name="Liu T."/>
            <person name="Pan Y."/>
            <person name="Xia L."/>
            <person name="Li J."/>
            <person name="Zhao F."/>
            <person name="Cao W."/>
        </authorList>
    </citation>
    <scope>NUCLEOTIDE SEQUENCE</scope>
    <source>
        <strain evidence="1">Hyas-2018</strain>
    </source>
</reference>
<sequence>MVELSSQTLISVVYLINLSSSLQHHDERTPRIQRTRSGQAEKECGALQPNTTAKSTMDQTKQALQEPWFGRSTLPATNGYFGAVLDAVRSHDDAWLFGMSLDETMCPGYFSIIKEPMDLTIITERVEKGTYACKEAFIADFKRMVENCAFYNGLESEIATKGYRLWVFMLDALHTVCLDNDENKEQERSRDRDVSSGAGAARSPATRLHVPDPVRKPRPKSSDQREDERAMVKTRQASRTAARRKSSLRVVQEEATEDDDFDDEDFEEPPIKRSRRGRPPKATGTRGRKRATSSATSRTRPVVKSSALEALSRATRKALEDSADLTYDICRLSGDFEANSDVAGYYPDLNIAGTHSHPSDLLTRFASSAKDSGGYTIPESPAEISQSDPNGESNGQTEKLTNTMDTSEAHRLSVDSCDDEQSSDRDSSEDSNTPSAKVVPEIEDTDTTSSDDSHTTTTSSNDSQTNAASSDDSVTETFVQLQRQAAIESGTSSTGSTAGFDDRAIDISQESVTGGATQEMAPPPNTVPLGTMATNSPFTSSNRQEAYFQTSVSTPPRCRSVPPLHFVPVNNRREMRVPCSSGSSGRDDSASNATASEDCRRRGSFVCYLGEPGEGVACRATAEPEGESESRELNNACSSDGQTEVMPEIGSDIACRVVDGHSGSADDSGDAAGGTNTELRDDTTAMSSEKGAGAILEALDIQKTTREQAIASLPAGNVSPGRVQARERWITKLQSDLQGAEQEFYCTLDSPKSSFSFSSGYLSEEALSPSMRYHSSSSPLPQLSPSRLSPLLPTSCQPPQKETPPAIEAETAQPSNGHEEAVGAQPVEKVPASESASVSESAVADQPRRPEPMVQSPSPAFGAPTPLQKMSALVADIQPPARTYGEICFPYVFPPTTTSAGAACSSSGDQRRDGRDGTAFRPTYSIASHSVAGHFTVPGQSHRVDARHRHAASTSTTTTTAGPRLSSSCIARPVPTQPHLVGAQRTSPVQEPVAYFIPAAPGHLQPIPMQQVARASGEGGAGAAAIYNWPGGMGVPLPWGFPPVIYYPAELAGHAPQTLFLPDLSPEAQRNALTTAPWLRRQQSTLDYPFQLQQQQQQQLLATALFQSAAHASHLTSSGTRGANGVTLTMAPTTSSTLTSSSAEKAKTSVARAAASVTWQQQQQPRALATHYQVPQPIMVTSAAQLRHLAEALYRQER</sequence>
<evidence type="ECO:0000313" key="2">
    <source>
        <dbReference type="Proteomes" id="UP000821845"/>
    </source>
</evidence>
<dbReference type="EMBL" id="CM023483">
    <property type="protein sequence ID" value="KAH6935581.1"/>
    <property type="molecule type" value="Genomic_DNA"/>
</dbReference>
<accession>A0ACB7SKT9</accession>
<dbReference type="Proteomes" id="UP000821845">
    <property type="component" value="Chromosome 3"/>
</dbReference>
<evidence type="ECO:0000313" key="1">
    <source>
        <dbReference type="EMBL" id="KAH6935581.1"/>
    </source>
</evidence>
<organism evidence="1 2">
    <name type="scientific">Hyalomma asiaticum</name>
    <name type="common">Tick</name>
    <dbReference type="NCBI Taxonomy" id="266040"/>
    <lineage>
        <taxon>Eukaryota</taxon>
        <taxon>Metazoa</taxon>
        <taxon>Ecdysozoa</taxon>
        <taxon>Arthropoda</taxon>
        <taxon>Chelicerata</taxon>
        <taxon>Arachnida</taxon>
        <taxon>Acari</taxon>
        <taxon>Parasitiformes</taxon>
        <taxon>Ixodida</taxon>
        <taxon>Ixodoidea</taxon>
        <taxon>Ixodidae</taxon>
        <taxon>Hyalomminae</taxon>
        <taxon>Hyalomma</taxon>
    </lineage>
</organism>
<protein>
    <submittedName>
        <fullName evidence="1">Uncharacterized protein</fullName>
    </submittedName>
</protein>
<proteinExistence type="predicted"/>
<gene>
    <name evidence="1" type="ORF">HPB50_006877</name>
</gene>
<comment type="caution">
    <text evidence="1">The sequence shown here is derived from an EMBL/GenBank/DDBJ whole genome shotgun (WGS) entry which is preliminary data.</text>
</comment>